<evidence type="ECO:0000259" key="2">
    <source>
        <dbReference type="Pfam" id="PF02517"/>
    </source>
</evidence>
<dbReference type="Proteomes" id="UP000077355">
    <property type="component" value="Unassembled WGS sequence"/>
</dbReference>
<feature type="domain" description="CAAX prenyl protease 2/Lysostaphin resistance protein A-like" evidence="2">
    <location>
        <begin position="127"/>
        <end position="212"/>
    </location>
</feature>
<sequence>MKQWGLMLAKVGVIIGIYFAWFFTALYIFNHFIYQDNAWFQQNTLIFIVFNDIVSFPLMYLALKYIFKVNIFQAARYRKMGARALVLSLLIGLGAGLFTVAFAQWPGIQSELVQFNVLFDYLYRVEWYVFLLFLLLGNIYKETLFRGVLLNAFRGVLPLVISIVLQGILYGVLFFTGDIPLSIYGFLGAVIFALIYVWFDSIWAPIAAQVACQGIQYILWHWGPKTDNLPVLITGMVISLIIIVLGMFLSKREVRNTSTNQGAINL</sequence>
<keyword evidence="1" id="KW-1133">Transmembrane helix</keyword>
<evidence type="ECO:0000313" key="3">
    <source>
        <dbReference type="EMBL" id="OAB42626.1"/>
    </source>
</evidence>
<dbReference type="GO" id="GO:0004175">
    <property type="term" value="F:endopeptidase activity"/>
    <property type="evidence" value="ECO:0007669"/>
    <property type="project" value="UniProtKB-ARBA"/>
</dbReference>
<dbReference type="AlphaFoldDB" id="A0A162K3U4"/>
<keyword evidence="4" id="KW-1185">Reference proteome</keyword>
<feature type="transmembrane region" description="Helical" evidence="1">
    <location>
        <begin position="152"/>
        <end position="175"/>
    </location>
</feature>
<gene>
    <name evidence="3" type="ORF">PBAT_19820</name>
</gene>
<keyword evidence="3" id="KW-0378">Hydrolase</keyword>
<name>A0A162K3U4_9BACL</name>
<organism evidence="3 4">
    <name type="scientific">Paenibacillus antarcticus</name>
    <dbReference type="NCBI Taxonomy" id="253703"/>
    <lineage>
        <taxon>Bacteria</taxon>
        <taxon>Bacillati</taxon>
        <taxon>Bacillota</taxon>
        <taxon>Bacilli</taxon>
        <taxon>Bacillales</taxon>
        <taxon>Paenibacillaceae</taxon>
        <taxon>Paenibacillus</taxon>
    </lineage>
</organism>
<feature type="transmembrane region" description="Helical" evidence="1">
    <location>
        <begin position="229"/>
        <end position="249"/>
    </location>
</feature>
<dbReference type="OrthoDB" id="4177129at2"/>
<keyword evidence="1" id="KW-0472">Membrane</keyword>
<dbReference type="Pfam" id="PF02517">
    <property type="entry name" value="Rce1-like"/>
    <property type="match status" value="1"/>
</dbReference>
<comment type="caution">
    <text evidence="3">The sequence shown here is derived from an EMBL/GenBank/DDBJ whole genome shotgun (WGS) entry which is preliminary data.</text>
</comment>
<dbReference type="GO" id="GO:0080120">
    <property type="term" value="P:CAAX-box protein maturation"/>
    <property type="evidence" value="ECO:0007669"/>
    <property type="project" value="UniProtKB-ARBA"/>
</dbReference>
<evidence type="ECO:0000313" key="4">
    <source>
        <dbReference type="Proteomes" id="UP000077355"/>
    </source>
</evidence>
<reference evidence="3 4" key="1">
    <citation type="submission" date="2016-03" db="EMBL/GenBank/DDBJ databases">
        <title>Draft genome sequence of Paenibacillus antarcticus CECT 5836.</title>
        <authorList>
            <person name="Shin S.-K."/>
            <person name="Yi H."/>
        </authorList>
    </citation>
    <scope>NUCLEOTIDE SEQUENCE [LARGE SCALE GENOMIC DNA]</scope>
    <source>
        <strain evidence="3 4">CECT 5836</strain>
    </source>
</reference>
<proteinExistence type="predicted"/>
<feature type="transmembrane region" description="Helical" evidence="1">
    <location>
        <begin position="121"/>
        <end position="140"/>
    </location>
</feature>
<dbReference type="GO" id="GO:0006508">
    <property type="term" value="P:proteolysis"/>
    <property type="evidence" value="ECO:0007669"/>
    <property type="project" value="UniProtKB-KW"/>
</dbReference>
<feature type="transmembrane region" description="Helical" evidence="1">
    <location>
        <begin position="84"/>
        <end position="105"/>
    </location>
</feature>
<feature type="transmembrane region" description="Helical" evidence="1">
    <location>
        <begin position="12"/>
        <end position="33"/>
    </location>
</feature>
<evidence type="ECO:0000256" key="1">
    <source>
        <dbReference type="SAM" id="Phobius"/>
    </source>
</evidence>
<dbReference type="EMBL" id="LVJI01000035">
    <property type="protein sequence ID" value="OAB42626.1"/>
    <property type="molecule type" value="Genomic_DNA"/>
</dbReference>
<feature type="transmembrane region" description="Helical" evidence="1">
    <location>
        <begin position="45"/>
        <end position="63"/>
    </location>
</feature>
<keyword evidence="1" id="KW-0812">Transmembrane</keyword>
<dbReference type="InterPro" id="IPR003675">
    <property type="entry name" value="Rce1/LyrA-like_dom"/>
</dbReference>
<accession>A0A162K3U4</accession>
<keyword evidence="3" id="KW-0645">Protease</keyword>
<feature type="transmembrane region" description="Helical" evidence="1">
    <location>
        <begin position="181"/>
        <end position="199"/>
    </location>
</feature>
<protein>
    <submittedName>
        <fullName evidence="3">CAAX protease</fullName>
    </submittedName>
</protein>